<evidence type="ECO:0000256" key="4">
    <source>
        <dbReference type="ARBA" id="ARBA00022490"/>
    </source>
</evidence>
<comment type="caution">
    <text evidence="10">The sequence shown here is derived from an EMBL/GenBank/DDBJ whole genome shotgun (WGS) entry which is preliminary data.</text>
</comment>
<evidence type="ECO:0000256" key="5">
    <source>
        <dbReference type="ARBA" id="ARBA00022889"/>
    </source>
</evidence>
<dbReference type="Proteomes" id="UP000073492">
    <property type="component" value="Unassembled WGS sequence"/>
</dbReference>
<dbReference type="InterPro" id="IPR052300">
    <property type="entry name" value="Adhesion_Centrosome_assoc"/>
</dbReference>
<evidence type="ECO:0008006" key="12">
    <source>
        <dbReference type="Google" id="ProtNLM"/>
    </source>
</evidence>
<evidence type="ECO:0000313" key="11">
    <source>
        <dbReference type="Proteomes" id="UP000073492"/>
    </source>
</evidence>
<comment type="subcellular location">
    <subcellularLocation>
        <location evidence="1">Cell junction</location>
    </subcellularLocation>
    <subcellularLocation>
        <location evidence="2">Cytoplasm</location>
        <location evidence="2">Cytoskeleton</location>
        <location evidence="2">Microtubule organizing center</location>
        <location evidence="2">Centrosome</location>
    </subcellularLocation>
</comment>
<evidence type="ECO:0000313" key="10">
    <source>
        <dbReference type="EMBL" id="KXT07764.1"/>
    </source>
</evidence>
<dbReference type="PANTHER" id="PTHR46507:SF4">
    <property type="entry name" value="SSX FAMILY MEMBER 2 INTERACTING PROTEIN"/>
    <property type="match status" value="1"/>
</dbReference>
<dbReference type="AlphaFoldDB" id="A0A139HZ68"/>
<feature type="region of interest" description="Disordered" evidence="9">
    <location>
        <begin position="510"/>
        <end position="591"/>
    </location>
</feature>
<feature type="compositionally biased region" description="Basic and acidic residues" evidence="9">
    <location>
        <begin position="519"/>
        <end position="532"/>
    </location>
</feature>
<name>A0A139HZ68_9PEZI</name>
<feature type="compositionally biased region" description="Basic and acidic residues" evidence="9">
    <location>
        <begin position="70"/>
        <end position="89"/>
    </location>
</feature>
<keyword evidence="11" id="KW-1185">Reference proteome</keyword>
<gene>
    <name evidence="10" type="ORF">AC579_2787</name>
</gene>
<protein>
    <recommendedName>
        <fullName evidence="12">NIMA interactive protein</fullName>
    </recommendedName>
</protein>
<evidence type="ECO:0000256" key="1">
    <source>
        <dbReference type="ARBA" id="ARBA00004282"/>
    </source>
</evidence>
<feature type="region of interest" description="Disordered" evidence="9">
    <location>
        <begin position="357"/>
        <end position="492"/>
    </location>
</feature>
<evidence type="ECO:0000256" key="2">
    <source>
        <dbReference type="ARBA" id="ARBA00004300"/>
    </source>
</evidence>
<feature type="compositionally biased region" description="Polar residues" evidence="9">
    <location>
        <begin position="456"/>
        <end position="469"/>
    </location>
</feature>
<sequence length="591" mass="65593">MDHESLRTASTYLNNLLLARGLLRNGEPVDFVKPSKESRAQIINLVHDLILREDRDKEQREHAATTMRQLRSEDARKTHEIERLQTKSEESARAAAQAQQAERVALAEVKKVEKAMKTLQDQTTKLKVTLAQVKTQCANDVKKRDLELARLKTHLQGQQRGTRVGMTAPSMTVRRPVVEPSMHDIEDPAYSLKQETTEFLTQLCQDLSDENDSLISLVRNALSTMREILGLPANMKLAHPDSAVGSMGSETQELNAKYKGAVSGDLMQAPPVAYEMLAADMESTLSTLKTILTNPNFVPMEEVEMREEEIIRLREGWEHMESRWREVLNMMHIWVKRLNTGETINIDDLRKGMGLVTPGGRSKGRSAAAPAEQQDESLLTSDTSEIEMSKATGRAKANPNATMSAGPFRTESAEPARAAVSPVPQQSRSSKGEHLETSKRKRNALDPPEFFDLRPSGSTAQKTAPNSRPKSGADTASDPFFGTTALEDDESEFLEIPQMTIAEKLSAAQEEAAEAQAARADHKSLRREERPFGLDGVLDEAEDDTLGKMPGDDTLGRISPMAKRTKIKGRPRQRKSTLSPEELETLLIAQS</sequence>
<reference evidence="10 11" key="1">
    <citation type="submission" date="2015-07" db="EMBL/GenBank/DDBJ databases">
        <title>Comparative genomics of the Sigatoka disease complex on banana suggests a link between parallel evolutionary changes in Pseudocercospora fijiensis and Pseudocercospora eumusae and increased virulence on the banana host.</title>
        <authorList>
            <person name="Chang T.-C."/>
            <person name="Salvucci A."/>
            <person name="Crous P.W."/>
            <person name="Stergiopoulos I."/>
        </authorList>
    </citation>
    <scope>NUCLEOTIDE SEQUENCE [LARGE SCALE GENOMIC DNA]</scope>
    <source>
        <strain evidence="10 11">CBS 116634</strain>
    </source>
</reference>
<feature type="region of interest" description="Disordered" evidence="9">
    <location>
        <begin position="66"/>
        <end position="89"/>
    </location>
</feature>
<dbReference type="STRING" id="113226.A0A139HZ68"/>
<proteinExistence type="inferred from homology"/>
<feature type="compositionally biased region" description="Basic residues" evidence="9">
    <location>
        <begin position="563"/>
        <end position="575"/>
    </location>
</feature>
<dbReference type="GO" id="GO:0007155">
    <property type="term" value="P:cell adhesion"/>
    <property type="evidence" value="ECO:0007669"/>
    <property type="project" value="UniProtKB-KW"/>
</dbReference>
<dbReference type="EMBL" id="LFZO01000532">
    <property type="protein sequence ID" value="KXT07764.1"/>
    <property type="molecule type" value="Genomic_DNA"/>
</dbReference>
<keyword evidence="5" id="KW-0130">Cell adhesion</keyword>
<dbReference type="PANTHER" id="PTHR46507">
    <property type="entry name" value="AFADIN- AND ALPHA-ACTININ-BINDING PROTEIN"/>
    <property type="match status" value="1"/>
</dbReference>
<dbReference type="InterPro" id="IPR021622">
    <property type="entry name" value="Afadin/alpha-actinin-bd"/>
</dbReference>
<accession>A0A139HZ68</accession>
<evidence type="ECO:0000256" key="9">
    <source>
        <dbReference type="SAM" id="MobiDB-lite"/>
    </source>
</evidence>
<evidence type="ECO:0000256" key="6">
    <source>
        <dbReference type="ARBA" id="ARBA00022949"/>
    </source>
</evidence>
<evidence type="ECO:0000256" key="8">
    <source>
        <dbReference type="ARBA" id="ARBA00023212"/>
    </source>
</evidence>
<keyword evidence="6" id="KW-0965">Cell junction</keyword>
<keyword evidence="4" id="KW-0963">Cytoplasm</keyword>
<evidence type="ECO:0000256" key="3">
    <source>
        <dbReference type="ARBA" id="ARBA00009291"/>
    </source>
</evidence>
<evidence type="ECO:0000256" key="7">
    <source>
        <dbReference type="ARBA" id="ARBA00023054"/>
    </source>
</evidence>
<organism evidence="10 11">
    <name type="scientific">Pseudocercospora musae</name>
    <dbReference type="NCBI Taxonomy" id="113226"/>
    <lineage>
        <taxon>Eukaryota</taxon>
        <taxon>Fungi</taxon>
        <taxon>Dikarya</taxon>
        <taxon>Ascomycota</taxon>
        <taxon>Pezizomycotina</taxon>
        <taxon>Dothideomycetes</taxon>
        <taxon>Dothideomycetidae</taxon>
        <taxon>Mycosphaerellales</taxon>
        <taxon>Mycosphaerellaceae</taxon>
        <taxon>Pseudocercospora</taxon>
    </lineage>
</organism>
<comment type="similarity">
    <text evidence="3">Belongs to the ADIP family.</text>
</comment>
<dbReference type="OrthoDB" id="312015at2759"/>
<dbReference type="Pfam" id="PF11559">
    <property type="entry name" value="ADIP"/>
    <property type="match status" value="1"/>
</dbReference>
<keyword evidence="8" id="KW-0206">Cytoskeleton</keyword>
<keyword evidence="7" id="KW-0175">Coiled coil</keyword>